<evidence type="ECO:0000256" key="4">
    <source>
        <dbReference type="ARBA" id="ARBA00022840"/>
    </source>
</evidence>
<reference evidence="7" key="1">
    <citation type="submission" date="2024-07" db="EMBL/GenBank/DDBJ databases">
        <title>Two chromosome-level genome assemblies of Korean endemic species Abeliophyllum distichum and Forsythia ovata (Oleaceae).</title>
        <authorList>
            <person name="Jang H."/>
        </authorList>
    </citation>
    <scope>NUCLEOTIDE SEQUENCE [LARGE SCALE GENOMIC DNA]</scope>
</reference>
<dbReference type="InterPro" id="IPR002182">
    <property type="entry name" value="NB-ARC"/>
</dbReference>
<evidence type="ECO:0000313" key="7">
    <source>
        <dbReference type="Proteomes" id="UP001604336"/>
    </source>
</evidence>
<dbReference type="Pfam" id="PF00931">
    <property type="entry name" value="NB-ARC"/>
    <property type="match status" value="1"/>
</dbReference>
<keyword evidence="3" id="KW-0611">Plant defense</keyword>
<dbReference type="PANTHER" id="PTHR36766">
    <property type="entry name" value="PLANT BROAD-SPECTRUM MILDEW RESISTANCE PROTEIN RPW8"/>
    <property type="match status" value="1"/>
</dbReference>
<evidence type="ECO:0000256" key="1">
    <source>
        <dbReference type="ARBA" id="ARBA00008894"/>
    </source>
</evidence>
<dbReference type="GO" id="GO:0006952">
    <property type="term" value="P:defense response"/>
    <property type="evidence" value="ECO:0007669"/>
    <property type="project" value="UniProtKB-KW"/>
</dbReference>
<dbReference type="FunFam" id="3.40.50.300:FF:001091">
    <property type="entry name" value="Probable disease resistance protein At1g61300"/>
    <property type="match status" value="1"/>
</dbReference>
<dbReference type="EMBL" id="JBFOLK010000008">
    <property type="protein sequence ID" value="KAL2493186.1"/>
    <property type="molecule type" value="Genomic_DNA"/>
</dbReference>
<sequence>MGIKETKKNIDTGIVEVESYPSEQVSSQEKGPLILEDIVVRFDNKETEIAEQLVTGREHLQIISIFGMPGVGKTTLAKKLYNNPSPVHHFDKRASCVVSQTYNKINIFADILRSVKDHDEETIMQMDDESSVEALYKSFIKWRYLIVGDDIWDMNSWNDFGRYFPNNKNGSRILFTTRHKEVGLKASHHSVVNELPILSDVECWELLQRKVFQKEHCPQELVDIGKQTNCQGLSLAVVVIAAILEKIEMKNPMAQSCKKFEFQLYLKTQTSSETY</sequence>
<dbReference type="Proteomes" id="UP001604336">
    <property type="component" value="Unassembled WGS sequence"/>
</dbReference>
<comment type="similarity">
    <text evidence="1">Belongs to the disease resistance NB-LRR family.</text>
</comment>
<organism evidence="6 7">
    <name type="scientific">Abeliophyllum distichum</name>
    <dbReference type="NCBI Taxonomy" id="126358"/>
    <lineage>
        <taxon>Eukaryota</taxon>
        <taxon>Viridiplantae</taxon>
        <taxon>Streptophyta</taxon>
        <taxon>Embryophyta</taxon>
        <taxon>Tracheophyta</taxon>
        <taxon>Spermatophyta</taxon>
        <taxon>Magnoliopsida</taxon>
        <taxon>eudicotyledons</taxon>
        <taxon>Gunneridae</taxon>
        <taxon>Pentapetalae</taxon>
        <taxon>asterids</taxon>
        <taxon>lamiids</taxon>
        <taxon>Lamiales</taxon>
        <taxon>Oleaceae</taxon>
        <taxon>Forsythieae</taxon>
        <taxon>Abeliophyllum</taxon>
    </lineage>
</organism>
<dbReference type="InterPro" id="IPR027417">
    <property type="entry name" value="P-loop_NTPase"/>
</dbReference>
<dbReference type="PANTHER" id="PTHR36766:SF44">
    <property type="entry name" value="NBS-CODING RESISTANCE GENE ANALOG"/>
    <property type="match status" value="1"/>
</dbReference>
<evidence type="ECO:0000259" key="5">
    <source>
        <dbReference type="Pfam" id="PF00931"/>
    </source>
</evidence>
<gene>
    <name evidence="6" type="ORF">Adt_28814</name>
</gene>
<evidence type="ECO:0000256" key="3">
    <source>
        <dbReference type="ARBA" id="ARBA00022821"/>
    </source>
</evidence>
<dbReference type="SUPFAM" id="SSF52540">
    <property type="entry name" value="P-loop containing nucleoside triphosphate hydrolases"/>
    <property type="match status" value="1"/>
</dbReference>
<name>A0ABD1RYD8_9LAMI</name>
<keyword evidence="4" id="KW-0067">ATP-binding</keyword>
<keyword evidence="2" id="KW-0547">Nucleotide-binding</keyword>
<comment type="caution">
    <text evidence="6">The sequence shown here is derived from an EMBL/GenBank/DDBJ whole genome shotgun (WGS) entry which is preliminary data.</text>
</comment>
<keyword evidence="7" id="KW-1185">Reference proteome</keyword>
<accession>A0ABD1RYD8</accession>
<feature type="domain" description="NB-ARC" evidence="5">
    <location>
        <begin position="47"/>
        <end position="216"/>
    </location>
</feature>
<evidence type="ECO:0000313" key="6">
    <source>
        <dbReference type="EMBL" id="KAL2493186.1"/>
    </source>
</evidence>
<dbReference type="GO" id="GO:0005524">
    <property type="term" value="F:ATP binding"/>
    <property type="evidence" value="ECO:0007669"/>
    <property type="project" value="UniProtKB-KW"/>
</dbReference>
<dbReference type="AlphaFoldDB" id="A0ABD1RYD8"/>
<protein>
    <submittedName>
        <fullName evidence="6">Disease resistance protein</fullName>
    </submittedName>
</protein>
<proteinExistence type="inferred from homology"/>
<dbReference type="Gene3D" id="3.40.50.300">
    <property type="entry name" value="P-loop containing nucleotide triphosphate hydrolases"/>
    <property type="match status" value="1"/>
</dbReference>
<dbReference type="PRINTS" id="PR00364">
    <property type="entry name" value="DISEASERSIST"/>
</dbReference>
<evidence type="ECO:0000256" key="2">
    <source>
        <dbReference type="ARBA" id="ARBA00022741"/>
    </source>
</evidence>